<evidence type="ECO:0000313" key="3">
    <source>
        <dbReference type="Proteomes" id="UP001197093"/>
    </source>
</evidence>
<feature type="compositionally biased region" description="Basic and acidic residues" evidence="1">
    <location>
        <begin position="285"/>
        <end position="303"/>
    </location>
</feature>
<accession>A0AAD4I0R5</accession>
<feature type="compositionally biased region" description="Basic and acidic residues" evidence="1">
    <location>
        <begin position="147"/>
        <end position="190"/>
    </location>
</feature>
<feature type="region of interest" description="Disordered" evidence="1">
    <location>
        <begin position="139"/>
        <end position="340"/>
    </location>
</feature>
<dbReference type="Proteomes" id="UP001197093">
    <property type="component" value="Unassembled WGS sequence"/>
</dbReference>
<proteinExistence type="predicted"/>
<organism evidence="2 3">
    <name type="scientific">Staphylotrichum longicolle</name>
    <dbReference type="NCBI Taxonomy" id="669026"/>
    <lineage>
        <taxon>Eukaryota</taxon>
        <taxon>Fungi</taxon>
        <taxon>Dikarya</taxon>
        <taxon>Ascomycota</taxon>
        <taxon>Pezizomycotina</taxon>
        <taxon>Sordariomycetes</taxon>
        <taxon>Sordariomycetidae</taxon>
        <taxon>Sordariales</taxon>
        <taxon>Chaetomiaceae</taxon>
        <taxon>Staphylotrichum</taxon>
    </lineage>
</organism>
<evidence type="ECO:0000313" key="2">
    <source>
        <dbReference type="EMBL" id="KAG7289545.1"/>
    </source>
</evidence>
<feature type="compositionally biased region" description="Basic and acidic residues" evidence="1">
    <location>
        <begin position="219"/>
        <end position="243"/>
    </location>
</feature>
<comment type="caution">
    <text evidence="2">The sequence shown here is derived from an EMBL/GenBank/DDBJ whole genome shotgun (WGS) entry which is preliminary data.</text>
</comment>
<feature type="compositionally biased region" description="Basic and acidic residues" evidence="1">
    <location>
        <begin position="262"/>
        <end position="275"/>
    </location>
</feature>
<feature type="compositionally biased region" description="Basic and acidic residues" evidence="1">
    <location>
        <begin position="83"/>
        <end position="93"/>
    </location>
</feature>
<dbReference type="AlphaFoldDB" id="A0AAD4I0R5"/>
<evidence type="ECO:0000256" key="1">
    <source>
        <dbReference type="SAM" id="MobiDB-lite"/>
    </source>
</evidence>
<dbReference type="EMBL" id="JAHCVI010000002">
    <property type="protein sequence ID" value="KAG7289545.1"/>
    <property type="molecule type" value="Genomic_DNA"/>
</dbReference>
<gene>
    <name evidence="2" type="ORF">NEMBOFW57_005916</name>
</gene>
<reference evidence="2" key="1">
    <citation type="submission" date="2023-02" db="EMBL/GenBank/DDBJ databases">
        <authorList>
            <person name="Palmer J.M."/>
        </authorList>
    </citation>
    <scope>NUCLEOTIDE SEQUENCE</scope>
    <source>
        <strain evidence="2">FW57</strain>
    </source>
</reference>
<feature type="region of interest" description="Disordered" evidence="1">
    <location>
        <begin position="1"/>
        <end position="102"/>
    </location>
</feature>
<sequence>MVERDDIEALLNTGSWRTARSRSPNPYDSQRRAYEAPRPNIGVPRTAEVVSRSQRPPPPSVEDEKESLAKEHVGSVVSATSDEEPKHRGDIDQHPILLPVHEHNPERRFVIIPGAAGEDAPKTDQARYEANTCRKYVLVDSEGGANGKEDKSKLDSPKDKIGRPEERPHQTKDKSSRSEEKTDLPKEKRDIPKRKSHQDLPRLSTDFEQPEPSIRRSSSRRDRERPLVHQEAQDYSGSRERSSTRPSDNAFLSPAAVKLTAGRRDRAYSDVRSDTGGRPGRSPSTRRDADVEVPDRKRPDRSSRYPATPALHRRASSTTDMPNRDDEPAERPTSFIPPYSFTDPSDIFAFMAPGDDFMSRKASRDASPPRRAPLFANTEFQHLFVPAPIRSGDQVISCDFGASPWYRIAYLMTLKHRYPDLRLLQGIASVAARSQACAGGQLASRIWYSMMAPSSRRPISTFNVCLGCAKMVEVLLPNLAGVFVPLDSHEATRGICELHFAPDRKRFFDYFDEMKTTSARALSRRTAPDLVELIDRVREISLHEECLRNTPIPNRKWHVLQQIPEFTVCEECFNAVVWPMIEDEDNGSEIARNFYKYKQSKPVAACQLYSARMRRVFLEACKYDDFEFLTTCVLNRLRVLAEIKARYSELQREDQGDPEVQDDLAALAKQLKEIE</sequence>
<feature type="compositionally biased region" description="Polar residues" evidence="1">
    <location>
        <begin position="12"/>
        <end position="28"/>
    </location>
</feature>
<keyword evidence="3" id="KW-1185">Reference proteome</keyword>
<protein>
    <submittedName>
        <fullName evidence="2">Uncharacterized protein</fullName>
    </submittedName>
</protein>
<name>A0AAD4I0R5_9PEZI</name>